<feature type="compositionally biased region" description="Basic and acidic residues" evidence="4">
    <location>
        <begin position="413"/>
        <end position="431"/>
    </location>
</feature>
<dbReference type="AlphaFoldDB" id="E9EG39"/>
<evidence type="ECO:0000256" key="3">
    <source>
        <dbReference type="ARBA" id="ARBA00033309"/>
    </source>
</evidence>
<dbReference type="OMA" id="NERHATP"/>
<dbReference type="PROSITE" id="PS51620">
    <property type="entry name" value="SAM_TRM61"/>
    <property type="match status" value="1"/>
</dbReference>
<dbReference type="Gene3D" id="3.40.50.150">
    <property type="entry name" value="Vaccinia Virus protein VP39"/>
    <property type="match status" value="1"/>
</dbReference>
<dbReference type="InParanoid" id="E9EG39"/>
<organism evidence="6">
    <name type="scientific">Metarhizium acridum (strain CQMa 102)</name>
    <dbReference type="NCBI Taxonomy" id="655827"/>
    <lineage>
        <taxon>Eukaryota</taxon>
        <taxon>Fungi</taxon>
        <taxon>Dikarya</taxon>
        <taxon>Ascomycota</taxon>
        <taxon>Pezizomycotina</taxon>
        <taxon>Sordariomycetes</taxon>
        <taxon>Hypocreomycetidae</taxon>
        <taxon>Hypocreales</taxon>
        <taxon>Clavicipitaceae</taxon>
        <taxon>Metarhizium</taxon>
    </lineage>
</organism>
<keyword evidence="6" id="KW-1185">Reference proteome</keyword>
<accession>E9EG39</accession>
<dbReference type="InterPro" id="IPR029063">
    <property type="entry name" value="SAM-dependent_MTases_sf"/>
</dbReference>
<dbReference type="Proteomes" id="UP000002499">
    <property type="component" value="Unassembled WGS sequence"/>
</dbReference>
<dbReference type="GO" id="GO:0160107">
    <property type="term" value="F:tRNA (adenine(58)-N1)-methyltransferase activity"/>
    <property type="evidence" value="ECO:0007669"/>
    <property type="project" value="UniProtKB-EC"/>
</dbReference>
<dbReference type="EC" id="2.1.1.220" evidence="1"/>
<evidence type="ECO:0000313" key="5">
    <source>
        <dbReference type="EMBL" id="EFY85122.1"/>
    </source>
</evidence>
<dbReference type="EMBL" id="GL698589">
    <property type="protein sequence ID" value="EFY85122.1"/>
    <property type="molecule type" value="Genomic_DNA"/>
</dbReference>
<gene>
    <name evidence="5" type="ORF">MAC_08837</name>
</gene>
<dbReference type="InterPro" id="IPR014816">
    <property type="entry name" value="tRNA_MeTrfase_Gcd14"/>
</dbReference>
<dbReference type="GO" id="GO:0005739">
    <property type="term" value="C:mitochondrion"/>
    <property type="evidence" value="ECO:0007669"/>
    <property type="project" value="TreeGrafter"/>
</dbReference>
<evidence type="ECO:0000256" key="2">
    <source>
        <dbReference type="ARBA" id="ARBA00015963"/>
    </source>
</evidence>
<reference evidence="5 6" key="1">
    <citation type="journal article" date="2011" name="PLoS Genet.">
        <title>Genome sequencing and comparative transcriptomics of the model entomopathogenic fungi Metarhizium anisopliae and M. acridum.</title>
        <authorList>
            <person name="Gao Q."/>
            <person name="Jin K."/>
            <person name="Ying S.H."/>
            <person name="Zhang Y."/>
            <person name="Xiao G."/>
            <person name="Shang Y."/>
            <person name="Duan Z."/>
            <person name="Hu X."/>
            <person name="Xie X.Q."/>
            <person name="Zhou G."/>
            <person name="Peng G."/>
            <person name="Luo Z."/>
            <person name="Huang W."/>
            <person name="Wang B."/>
            <person name="Fang W."/>
            <person name="Wang S."/>
            <person name="Zhong Y."/>
            <person name="Ma L.J."/>
            <person name="St Leger R.J."/>
            <person name="Zhao G.P."/>
            <person name="Pei Y."/>
            <person name="Feng M.G."/>
            <person name="Xia Y."/>
            <person name="Wang C."/>
        </authorList>
    </citation>
    <scope>NUCLEOTIDE SEQUENCE [LARGE SCALE GENOMIC DNA]</scope>
    <source>
        <strain evidence="5 6">CQMa 102</strain>
    </source>
</reference>
<keyword evidence="5" id="KW-0489">Methyltransferase</keyword>
<dbReference type="HOGENOM" id="CLU_029873_1_0_1"/>
<name>E9EG39_METAQ</name>
<keyword evidence="5" id="KW-0808">Transferase</keyword>
<dbReference type="SUPFAM" id="SSF53335">
    <property type="entry name" value="S-adenosyl-L-methionine-dependent methyltransferases"/>
    <property type="match status" value="1"/>
</dbReference>
<evidence type="ECO:0000256" key="1">
    <source>
        <dbReference type="ARBA" id="ARBA00012796"/>
    </source>
</evidence>
<dbReference type="OrthoDB" id="5585464at2759"/>
<feature type="region of interest" description="Disordered" evidence="4">
    <location>
        <begin position="404"/>
        <end position="431"/>
    </location>
</feature>
<dbReference type="PANTHER" id="PTHR12133:SF1">
    <property type="entry name" value="TRNA (ADENINE(58)-N(1))-METHYLTRANSFERASE, MITOCHONDRIAL"/>
    <property type="match status" value="1"/>
</dbReference>
<dbReference type="GO" id="GO:0031515">
    <property type="term" value="C:tRNA (m1A) methyltransferase complex"/>
    <property type="evidence" value="ECO:0007669"/>
    <property type="project" value="InterPro"/>
</dbReference>
<dbReference type="PANTHER" id="PTHR12133">
    <property type="entry name" value="TRNA (ADENINE(58)-N(1))-METHYLTRANSFERASE"/>
    <property type="match status" value="1"/>
</dbReference>
<proteinExistence type="predicted"/>
<evidence type="ECO:0000256" key="4">
    <source>
        <dbReference type="SAM" id="MobiDB-lite"/>
    </source>
</evidence>
<evidence type="ECO:0000313" key="6">
    <source>
        <dbReference type="Proteomes" id="UP000002499"/>
    </source>
</evidence>
<protein>
    <recommendedName>
        <fullName evidence="2">tRNA (adenine(58)-N(1))-methyltransferase catalytic subunit TRM61</fullName>
        <ecNumber evidence="1">2.1.1.220</ecNumber>
    </recommendedName>
    <alternativeName>
        <fullName evidence="3">tRNA(m1A58)-methyltransferase subunit TRM61</fullName>
    </alternativeName>
</protein>
<sequence>MRRINYRPLCRCSTATRTPRTFSSNRRIQGKKGTLRQTCTKADRLIFFAEHDVLFLRQQGSKYPKWHLTGPLNADSNVKLSYGASVPAAHLIGRNLLDVVHDSKGNRVVLQEPTLSSYIIHNERHATPIYPHDANTIVALLDLNPSRPGEDEDEENAPPFEIFEAGTGMGSLTLHIARAIHAANPPLSSKLRHAICEAKFRPKSNPSLTRVDLEPAAEQALDGYRASRRAILHTLDQKPKHTHAAYKLVRNFRRAQYLPSIDFHVGSIDEYLSGRLVESCGQPFLQRAILDLPSAHENAQRVIESLLPNGLLILFKPSISQIADFQKWSAETRQLVRLEKVLELPVSTTSDGVHDAGGGRHWDVKTVVPKASQGGDGKVVQVMRPKVGDRIAGGGFVAVLRRWPAGQQPIEQEQERQDENDGERNESQEED</sequence>
<dbReference type="eggNOG" id="ENOG502RWWI">
    <property type="taxonomic scope" value="Eukaryota"/>
</dbReference>
<dbReference type="GO" id="GO:0030488">
    <property type="term" value="P:tRNA methylation"/>
    <property type="evidence" value="ECO:0007669"/>
    <property type="project" value="InterPro"/>
</dbReference>
<dbReference type="STRING" id="655827.E9EG39"/>